<accession>A0A8J7ICU9</accession>
<comment type="caution">
    <text evidence="2">The sequence shown here is derived from an EMBL/GenBank/DDBJ whole genome shotgun (WGS) entry which is preliminary data.</text>
</comment>
<dbReference type="RefSeq" id="WP_228848058.1">
    <property type="nucleotide sequence ID" value="NZ_JADCKQ010000003.1"/>
</dbReference>
<evidence type="ECO:0000313" key="2">
    <source>
        <dbReference type="EMBL" id="MBI1493214.1"/>
    </source>
</evidence>
<keyword evidence="1" id="KW-1133">Transmembrane helix</keyword>
<evidence type="ECO:0000256" key="1">
    <source>
        <dbReference type="SAM" id="Phobius"/>
    </source>
</evidence>
<keyword evidence="3" id="KW-1185">Reference proteome</keyword>
<protein>
    <submittedName>
        <fullName evidence="2">Transmembrane anchor protein</fullName>
    </submittedName>
</protein>
<reference evidence="2" key="1">
    <citation type="submission" date="2020-10" db="EMBL/GenBank/DDBJ databases">
        <title>Paenihalocynthiibacter styelae gen. nov., sp. nov., isolated from stalked sea squirt Styela clava.</title>
        <authorList>
            <person name="Kim Y.-O."/>
            <person name="Yoon J.-H."/>
        </authorList>
    </citation>
    <scope>NUCLEOTIDE SEQUENCE</scope>
    <source>
        <strain evidence="2">MYP1-1</strain>
    </source>
</reference>
<keyword evidence="1 2" id="KW-0812">Transmembrane</keyword>
<sequence length="205" mass="22178">MFNSQKPTLEELPTSAQLLKSTVIAAASAAVILITVVLPAEYGIDPTRVGSLLGLTEMGEIKAQLAEEAAADQQANATGETSVLDTIFGAFVGAAYAQDAPEWTEEYNVVLTPGEGIEVKLAMQAGAEVEFLWVAENGILNYDLHGDASGGEFISYEKGRGLPMDEDVLTAAFTGNHGWFWRNRDRQDVTLTLYVRGDYSEMKRP</sequence>
<organism evidence="2 3">
    <name type="scientific">Halocynthiibacter styelae</name>
    <dbReference type="NCBI Taxonomy" id="2761955"/>
    <lineage>
        <taxon>Bacteria</taxon>
        <taxon>Pseudomonadati</taxon>
        <taxon>Pseudomonadota</taxon>
        <taxon>Alphaproteobacteria</taxon>
        <taxon>Rhodobacterales</taxon>
        <taxon>Paracoccaceae</taxon>
        <taxon>Halocynthiibacter</taxon>
    </lineage>
</organism>
<gene>
    <name evidence="2" type="ORF">H1D41_06165</name>
</gene>
<feature type="transmembrane region" description="Helical" evidence="1">
    <location>
        <begin position="18"/>
        <end position="38"/>
    </location>
</feature>
<dbReference type="Proteomes" id="UP000640583">
    <property type="component" value="Unassembled WGS sequence"/>
</dbReference>
<name>A0A8J7ICU9_9RHOB</name>
<keyword evidence="1" id="KW-0472">Membrane</keyword>
<proteinExistence type="predicted"/>
<dbReference type="EMBL" id="JADCKQ010000003">
    <property type="protein sequence ID" value="MBI1493214.1"/>
    <property type="molecule type" value="Genomic_DNA"/>
</dbReference>
<evidence type="ECO:0000313" key="3">
    <source>
        <dbReference type="Proteomes" id="UP000640583"/>
    </source>
</evidence>
<dbReference type="AlphaFoldDB" id="A0A8J7ICU9"/>